<evidence type="ECO:0000313" key="7">
    <source>
        <dbReference type="EMBL" id="CUG93562.1"/>
    </source>
</evidence>
<gene>
    <name evidence="7" type="ORF">BSAL_43505</name>
</gene>
<dbReference type="GO" id="GO:0032511">
    <property type="term" value="P:late endosome to vacuole transport via multivesicular body sorting pathway"/>
    <property type="evidence" value="ECO:0007669"/>
    <property type="project" value="TreeGrafter"/>
</dbReference>
<feature type="transmembrane region" description="Helical" evidence="6">
    <location>
        <begin position="75"/>
        <end position="93"/>
    </location>
</feature>
<proteinExistence type="inferred from homology"/>
<dbReference type="EMBL" id="CYKH01002163">
    <property type="protein sequence ID" value="CUG93562.1"/>
    <property type="molecule type" value="Genomic_DNA"/>
</dbReference>
<dbReference type="PANTHER" id="PTHR12050">
    <property type="entry name" value="LEPTIN RECEPTOR-RELATED"/>
    <property type="match status" value="1"/>
</dbReference>
<organism evidence="7 8">
    <name type="scientific">Bodo saltans</name>
    <name type="common">Flagellated protozoan</name>
    <dbReference type="NCBI Taxonomy" id="75058"/>
    <lineage>
        <taxon>Eukaryota</taxon>
        <taxon>Discoba</taxon>
        <taxon>Euglenozoa</taxon>
        <taxon>Kinetoplastea</taxon>
        <taxon>Metakinetoplastina</taxon>
        <taxon>Eubodonida</taxon>
        <taxon>Bodonidae</taxon>
        <taxon>Bodo</taxon>
    </lineage>
</organism>
<dbReference type="OMA" id="KKRNAWP"/>
<evidence type="ECO:0000256" key="4">
    <source>
        <dbReference type="ARBA" id="ARBA00022989"/>
    </source>
</evidence>
<keyword evidence="4 6" id="KW-1133">Transmembrane helix</keyword>
<accession>A0A0S4JPU8</accession>
<comment type="similarity">
    <text evidence="2">Belongs to the OB-RGRP/VPS55 family.</text>
</comment>
<evidence type="ECO:0000256" key="1">
    <source>
        <dbReference type="ARBA" id="ARBA00004141"/>
    </source>
</evidence>
<evidence type="ECO:0000256" key="3">
    <source>
        <dbReference type="ARBA" id="ARBA00022692"/>
    </source>
</evidence>
<dbReference type="PROSITE" id="PS51257">
    <property type="entry name" value="PROKAR_LIPOPROTEIN"/>
    <property type="match status" value="1"/>
</dbReference>
<evidence type="ECO:0000256" key="2">
    <source>
        <dbReference type="ARBA" id="ARBA00005645"/>
    </source>
</evidence>
<protein>
    <submittedName>
        <fullName evidence="7">Membrane-associated protein, putative</fullName>
    </submittedName>
</protein>
<reference evidence="8" key="1">
    <citation type="submission" date="2015-09" db="EMBL/GenBank/DDBJ databases">
        <authorList>
            <consortium name="Pathogen Informatics"/>
        </authorList>
    </citation>
    <scope>NUCLEOTIDE SEQUENCE [LARGE SCALE GENOMIC DNA]</scope>
    <source>
        <strain evidence="8">Lake Konstanz</strain>
    </source>
</reference>
<dbReference type="PANTHER" id="PTHR12050:SF0">
    <property type="entry name" value="RH04491P"/>
    <property type="match status" value="1"/>
</dbReference>
<dbReference type="GO" id="GO:0005768">
    <property type="term" value="C:endosome"/>
    <property type="evidence" value="ECO:0007669"/>
    <property type="project" value="TreeGrafter"/>
</dbReference>
<keyword evidence="8" id="KW-1185">Reference proteome</keyword>
<dbReference type="OrthoDB" id="14246at2759"/>
<dbReference type="Pfam" id="PF04133">
    <property type="entry name" value="Vps55"/>
    <property type="match status" value="1"/>
</dbReference>
<keyword evidence="3 6" id="KW-0812">Transmembrane</keyword>
<feature type="transmembrane region" description="Helical" evidence="6">
    <location>
        <begin position="34"/>
        <end position="54"/>
    </location>
</feature>
<comment type="subcellular location">
    <subcellularLocation>
        <location evidence="1">Membrane</location>
        <topology evidence="1">Multi-pass membrane protein</topology>
    </subcellularLocation>
</comment>
<dbReference type="AlphaFoldDB" id="A0A0S4JPU8"/>
<evidence type="ECO:0000256" key="5">
    <source>
        <dbReference type="ARBA" id="ARBA00023136"/>
    </source>
</evidence>
<dbReference type="VEuPathDB" id="TriTrypDB:BSAL_43505"/>
<name>A0A0S4JPU8_BODSA</name>
<sequence length="132" mass="14507">MAAIRELIIAAFLLVIAIMLTIFACTLIDDHNAYPLVPLVFYAFIPVPAILCITKQSTTGFGSNGRTPMDNMGHFLLGMFSAAGPCMTLVLYHTDKMTLTAMFLCFGTAIFLGASGFVLKRSLRERDNDMFQ</sequence>
<dbReference type="GO" id="GO:0016020">
    <property type="term" value="C:membrane"/>
    <property type="evidence" value="ECO:0007669"/>
    <property type="project" value="UniProtKB-SubCell"/>
</dbReference>
<dbReference type="InterPro" id="IPR007262">
    <property type="entry name" value="Vps55/LEPROT"/>
</dbReference>
<keyword evidence="5 6" id="KW-0472">Membrane</keyword>
<feature type="transmembrane region" description="Helical" evidence="6">
    <location>
        <begin position="99"/>
        <end position="119"/>
    </location>
</feature>
<evidence type="ECO:0000313" key="8">
    <source>
        <dbReference type="Proteomes" id="UP000051952"/>
    </source>
</evidence>
<evidence type="ECO:0000256" key="6">
    <source>
        <dbReference type="SAM" id="Phobius"/>
    </source>
</evidence>
<dbReference type="Proteomes" id="UP000051952">
    <property type="component" value="Unassembled WGS sequence"/>
</dbReference>
<feature type="transmembrane region" description="Helical" evidence="6">
    <location>
        <begin position="7"/>
        <end position="28"/>
    </location>
</feature>